<keyword evidence="1" id="KW-0479">Metal-binding</keyword>
<dbReference type="NCBIfam" id="TIGR01891">
    <property type="entry name" value="amidohydrolases"/>
    <property type="match status" value="1"/>
</dbReference>
<dbReference type="PIRSF" id="PIRSF005962">
    <property type="entry name" value="Pept_M20D_amidohydro"/>
    <property type="match status" value="1"/>
</dbReference>
<dbReference type="InterPro" id="IPR036264">
    <property type="entry name" value="Bact_exopeptidase_dim_dom"/>
</dbReference>
<dbReference type="InterPro" id="IPR002933">
    <property type="entry name" value="Peptidase_M20"/>
</dbReference>
<dbReference type="STRING" id="1529.SAMN04487885_11317"/>
<accession>A0A1I2M4N0</accession>
<evidence type="ECO:0000256" key="1">
    <source>
        <dbReference type="PIRSR" id="PIRSR005962-1"/>
    </source>
</evidence>
<dbReference type="GO" id="GO:0071713">
    <property type="term" value="F:para-aminobenzoyl-glutamate hydrolase activity"/>
    <property type="evidence" value="ECO:0007669"/>
    <property type="project" value="TreeGrafter"/>
</dbReference>
<dbReference type="SUPFAM" id="SSF53187">
    <property type="entry name" value="Zn-dependent exopeptidases"/>
    <property type="match status" value="1"/>
</dbReference>
<dbReference type="Pfam" id="PF01546">
    <property type="entry name" value="Peptidase_M20"/>
    <property type="match status" value="1"/>
</dbReference>
<feature type="binding site" evidence="1">
    <location>
        <position position="151"/>
    </location>
    <ligand>
        <name>Mn(2+)</name>
        <dbReference type="ChEBI" id="CHEBI:29035"/>
        <label>2</label>
    </ligand>
</feature>
<proteinExistence type="predicted"/>
<dbReference type="PANTHER" id="PTHR30575:SF3">
    <property type="entry name" value="PEPTIDASE M20 DIMERISATION DOMAIN-CONTAINING PROTEIN"/>
    <property type="match status" value="1"/>
</dbReference>
<evidence type="ECO:0000259" key="2">
    <source>
        <dbReference type="Pfam" id="PF07687"/>
    </source>
</evidence>
<dbReference type="Pfam" id="PF07687">
    <property type="entry name" value="M20_dimer"/>
    <property type="match status" value="1"/>
</dbReference>
<dbReference type="Gene3D" id="3.40.630.10">
    <property type="entry name" value="Zn peptidases"/>
    <property type="match status" value="2"/>
</dbReference>
<dbReference type="eggNOG" id="COG1473">
    <property type="taxonomic scope" value="Bacteria"/>
</dbReference>
<name>A0A1I2M4N0_9CLOT</name>
<dbReference type="GO" id="GO:0016805">
    <property type="term" value="F:dipeptidase activity"/>
    <property type="evidence" value="ECO:0007669"/>
    <property type="project" value="TreeGrafter"/>
</dbReference>
<feature type="binding site" evidence="1">
    <location>
        <position position="211"/>
    </location>
    <ligand>
        <name>Mn(2+)</name>
        <dbReference type="ChEBI" id="CHEBI:29035"/>
        <label>2</label>
    </ligand>
</feature>
<dbReference type="AlphaFoldDB" id="A0A1I2M4N0"/>
<keyword evidence="4" id="KW-1185">Reference proteome</keyword>
<dbReference type="PANTHER" id="PTHR30575">
    <property type="entry name" value="PEPTIDASE M20"/>
    <property type="match status" value="1"/>
</dbReference>
<dbReference type="GO" id="GO:0046872">
    <property type="term" value="F:metal ion binding"/>
    <property type="evidence" value="ECO:0007669"/>
    <property type="project" value="UniProtKB-KW"/>
</dbReference>
<gene>
    <name evidence="3" type="ORF">SAMN04487885_11317</name>
</gene>
<dbReference type="InterPro" id="IPR011650">
    <property type="entry name" value="Peptidase_M20_dimer"/>
</dbReference>
<comment type="cofactor">
    <cofactor evidence="1">
        <name>Mn(2+)</name>
        <dbReference type="ChEBI" id="CHEBI:29035"/>
    </cofactor>
    <text evidence="1">The Mn(2+) ion enhances activity.</text>
</comment>
<dbReference type="OrthoDB" id="9776731at2"/>
<dbReference type="GO" id="GO:0046657">
    <property type="term" value="P:folic acid catabolic process"/>
    <property type="evidence" value="ECO:0007669"/>
    <property type="project" value="TreeGrafter"/>
</dbReference>
<dbReference type="InterPro" id="IPR052030">
    <property type="entry name" value="Peptidase_M20/M20A_hydrolases"/>
</dbReference>
<feature type="binding site" evidence="1">
    <location>
        <position position="187"/>
    </location>
    <ligand>
        <name>Mn(2+)</name>
        <dbReference type="ChEBI" id="CHEBI:29035"/>
        <label>2</label>
    </ligand>
</feature>
<evidence type="ECO:0000313" key="3">
    <source>
        <dbReference type="EMBL" id="SFF86433.1"/>
    </source>
</evidence>
<dbReference type="GO" id="GO:0005737">
    <property type="term" value="C:cytoplasm"/>
    <property type="evidence" value="ECO:0007669"/>
    <property type="project" value="TreeGrafter"/>
</dbReference>
<sequence>MKEVIRINQCIDDIEDELITIRRDIHKYAEWGWTEFRTCSKISEYLGKLGFNIRVGREIFNRQTMLGLPNEETLKEQEERAISQGVLKRYVEKMSGGYTGVLATLDTGRAGPTLAFRFDIDANEGIEADSLEHRPFKEGFASINKGAMHCCGHDGHTAIGLGVSKILKNLENELCGKIKIIFQPAEEGVRGAYSMVNAGLLDDVDYLLSGHIGLSTEKVGQIVCNTSGFLATSKIDVEFKGRSTHAGATPEKGKNALLGAATAALNLHTVCQHGDGSSRINVGVLKAGTGRNVVPDRAEMKLEIRGENDQINSYVEKRVKEIIKGAAIMYDLRYNITLAGQAINGNSDVELAKIIENIAKEIPEVTEIIKQDKLTGSEDITHMMKRVQENGGKAAYMMFGTKRAADHHNNYFDFDERVLKIAVKTYVSAALYINGREDRT</sequence>
<dbReference type="SUPFAM" id="SSF55031">
    <property type="entry name" value="Bacterial exopeptidase dimerisation domain"/>
    <property type="match status" value="1"/>
</dbReference>
<dbReference type="InterPro" id="IPR017439">
    <property type="entry name" value="Amidohydrolase"/>
</dbReference>
<keyword evidence="1" id="KW-0464">Manganese</keyword>
<dbReference type="EMBL" id="FOOE01000013">
    <property type="protein sequence ID" value="SFF86433.1"/>
    <property type="molecule type" value="Genomic_DNA"/>
</dbReference>
<dbReference type="RefSeq" id="WP_027639710.1">
    <property type="nucleotide sequence ID" value="NZ_CABMJC010000021.1"/>
</dbReference>
<feature type="binding site" evidence="1">
    <location>
        <position position="153"/>
    </location>
    <ligand>
        <name>Mn(2+)</name>
        <dbReference type="ChEBI" id="CHEBI:29035"/>
        <label>2</label>
    </ligand>
</feature>
<organism evidence="3 4">
    <name type="scientific">Clostridium cadaveris</name>
    <dbReference type="NCBI Taxonomy" id="1529"/>
    <lineage>
        <taxon>Bacteria</taxon>
        <taxon>Bacillati</taxon>
        <taxon>Bacillota</taxon>
        <taxon>Clostridia</taxon>
        <taxon>Eubacteriales</taxon>
        <taxon>Clostridiaceae</taxon>
        <taxon>Clostridium</taxon>
    </lineage>
</organism>
<feature type="domain" description="Peptidase M20 dimerisation" evidence="2">
    <location>
        <begin position="236"/>
        <end position="326"/>
    </location>
</feature>
<evidence type="ECO:0000313" key="4">
    <source>
        <dbReference type="Proteomes" id="UP000182135"/>
    </source>
</evidence>
<dbReference type="Proteomes" id="UP000182135">
    <property type="component" value="Unassembled WGS sequence"/>
</dbReference>
<protein>
    <submittedName>
        <fullName evidence="3">Aminobenzoyl-glutamate utilization protein A</fullName>
    </submittedName>
</protein>
<feature type="binding site" evidence="1">
    <location>
        <position position="408"/>
    </location>
    <ligand>
        <name>Mn(2+)</name>
        <dbReference type="ChEBI" id="CHEBI:29035"/>
        <label>2</label>
    </ligand>
</feature>
<reference evidence="3 4" key="1">
    <citation type="submission" date="2016-10" db="EMBL/GenBank/DDBJ databases">
        <authorList>
            <person name="de Groot N.N."/>
        </authorList>
    </citation>
    <scope>NUCLEOTIDE SEQUENCE [LARGE SCALE GENOMIC DNA]</scope>
    <source>
        <strain evidence="3 4">NLAE-zl-G419</strain>
    </source>
</reference>